<protein>
    <recommendedName>
        <fullName evidence="2 10">Exportin-T</fullName>
    </recommendedName>
    <alternativeName>
        <fullName evidence="8 10">Exportin(tRNA)</fullName>
    </alternativeName>
    <alternativeName>
        <fullName evidence="9 10">tRNA exportin</fullName>
    </alternativeName>
</protein>
<comment type="similarity">
    <text evidence="10">Belongs to the exportin family.</text>
</comment>
<dbReference type="InterPro" id="IPR011989">
    <property type="entry name" value="ARM-like"/>
</dbReference>
<evidence type="ECO:0000313" key="13">
    <source>
        <dbReference type="Proteomes" id="UP000694941"/>
    </source>
</evidence>
<dbReference type="Gene3D" id="1.25.10.10">
    <property type="entry name" value="Leucine-rich Repeat Variant"/>
    <property type="match status" value="1"/>
</dbReference>
<evidence type="ECO:0000256" key="8">
    <source>
        <dbReference type="ARBA" id="ARBA00029784"/>
    </source>
</evidence>
<comment type="function">
    <text evidence="10">tRNA nucleus export receptor which facilitates tRNA translocation across the nuclear pore complex.</text>
</comment>
<dbReference type="SUPFAM" id="SSF48371">
    <property type="entry name" value="ARM repeat"/>
    <property type="match status" value="1"/>
</dbReference>
<evidence type="ECO:0000256" key="3">
    <source>
        <dbReference type="ARBA" id="ARBA00022448"/>
    </source>
</evidence>
<evidence type="ECO:0000256" key="1">
    <source>
        <dbReference type="ARBA" id="ARBA00004496"/>
    </source>
</evidence>
<evidence type="ECO:0000259" key="11">
    <source>
        <dbReference type="Pfam" id="PF08389"/>
    </source>
</evidence>
<gene>
    <name evidence="14" type="primary">LOC106478763</name>
</gene>
<evidence type="ECO:0000259" key="12">
    <source>
        <dbReference type="Pfam" id="PF19282"/>
    </source>
</evidence>
<dbReference type="InterPro" id="IPR013598">
    <property type="entry name" value="Exportin-1/Importin-b-like"/>
</dbReference>
<keyword evidence="3 10" id="KW-0813">Transport</keyword>
<accession>A0ABM1S3S8</accession>
<evidence type="ECO:0000256" key="7">
    <source>
        <dbReference type="ARBA" id="ARBA00023242"/>
    </source>
</evidence>
<dbReference type="InterPro" id="IPR016024">
    <property type="entry name" value="ARM-type_fold"/>
</dbReference>
<name>A0ABM1S3S8_LIMPO</name>
<evidence type="ECO:0000256" key="2">
    <source>
        <dbReference type="ARBA" id="ARBA00018928"/>
    </source>
</evidence>
<dbReference type="PANTHER" id="PTHR15952">
    <property type="entry name" value="EXPORTIN-T/LOS1"/>
    <property type="match status" value="1"/>
</dbReference>
<evidence type="ECO:0000313" key="14">
    <source>
        <dbReference type="RefSeq" id="XP_022238283.1"/>
    </source>
</evidence>
<evidence type="ECO:0000256" key="4">
    <source>
        <dbReference type="ARBA" id="ARBA00022490"/>
    </source>
</evidence>
<feature type="domain" description="Exportin-1/Importin-beta-like" evidence="11">
    <location>
        <begin position="99"/>
        <end position="247"/>
    </location>
</feature>
<dbReference type="GeneID" id="106478763"/>
<evidence type="ECO:0000256" key="10">
    <source>
        <dbReference type="RuleBase" id="RU366037"/>
    </source>
</evidence>
<proteinExistence type="inferred from homology"/>
<keyword evidence="5 10" id="KW-0820">tRNA-binding</keyword>
<dbReference type="InterPro" id="IPR045546">
    <property type="entry name" value="Exportin-T_C"/>
</dbReference>
<keyword evidence="13" id="KW-1185">Reference proteome</keyword>
<comment type="subcellular location">
    <subcellularLocation>
        <location evidence="1 10">Cytoplasm</location>
    </subcellularLocation>
    <subcellularLocation>
        <location evidence="10">Nucleus</location>
    </subcellularLocation>
    <text evidence="10">Shuttles between the nucleus and the cytoplasm.</text>
</comment>
<evidence type="ECO:0000256" key="6">
    <source>
        <dbReference type="ARBA" id="ARBA00022884"/>
    </source>
</evidence>
<dbReference type="Pfam" id="PF08389">
    <property type="entry name" value="Xpo1"/>
    <property type="match status" value="1"/>
</dbReference>
<organism evidence="13 14">
    <name type="scientific">Limulus polyphemus</name>
    <name type="common">Atlantic horseshoe crab</name>
    <dbReference type="NCBI Taxonomy" id="6850"/>
    <lineage>
        <taxon>Eukaryota</taxon>
        <taxon>Metazoa</taxon>
        <taxon>Ecdysozoa</taxon>
        <taxon>Arthropoda</taxon>
        <taxon>Chelicerata</taxon>
        <taxon>Merostomata</taxon>
        <taxon>Xiphosura</taxon>
        <taxon>Limulidae</taxon>
        <taxon>Limulus</taxon>
    </lineage>
</organism>
<dbReference type="Pfam" id="PF19282">
    <property type="entry name" value="Exportin-T"/>
    <property type="match status" value="1"/>
</dbReference>
<evidence type="ECO:0000256" key="9">
    <source>
        <dbReference type="ARBA" id="ARBA00032199"/>
    </source>
</evidence>
<dbReference type="RefSeq" id="XP_022238283.1">
    <property type="nucleotide sequence ID" value="XM_022382575.1"/>
</dbReference>
<dbReference type="Proteomes" id="UP000694941">
    <property type="component" value="Unplaced"/>
</dbReference>
<keyword evidence="6 10" id="KW-0694">RNA-binding</keyword>
<keyword evidence="4 10" id="KW-0963">Cytoplasm</keyword>
<keyword evidence="7 10" id="KW-0539">Nucleus</keyword>
<dbReference type="PANTHER" id="PTHR15952:SF11">
    <property type="entry name" value="EXPORTIN-T"/>
    <property type="match status" value="1"/>
</dbReference>
<feature type="domain" description="Exportin-T C-terminal" evidence="12">
    <location>
        <begin position="326"/>
        <end position="967"/>
    </location>
</feature>
<reference evidence="14" key="1">
    <citation type="submission" date="2025-08" db="UniProtKB">
        <authorList>
            <consortium name="RefSeq"/>
        </authorList>
    </citation>
    <scope>IDENTIFICATION</scope>
    <source>
        <tissue evidence="14">Muscle</tissue>
    </source>
</reference>
<dbReference type="InterPro" id="IPR040017">
    <property type="entry name" value="XPOT"/>
</dbReference>
<evidence type="ECO:0000256" key="5">
    <source>
        <dbReference type="ARBA" id="ARBA00022555"/>
    </source>
</evidence>
<sequence>MDFEAVQGFASHHDPTVQTRALQYFEQLKASEDGWQLCARTLTSAQILDEHVIFFCIQVIEHFVKTRYIHSKEEEQQFLRHFIKHWLQFQSHAGVVHEVFIRNKIAQLVCLVFLADYPHRWPKFFDNVLELLTLGPPGVDYYLRILLAINSDVADREIARTQKELERNTLIKDTVRECSIMRLVDSWFHIVTTYQTSSPELSCLCLEVIGAYVAWIDISLIANNRFVSILVQYLSLPQLREAACECILEIINKGMEPSAKTKLVESFVTVLEQAGVLNPSQADEDADFVIKLAKLVSGIGTSLLVSWSKLSRMVMPDPEQLAITLKAVENKVPLLLQFLNNEDDDVSLGVCDFAREFIQFLKQQSSVGAYNASEKSNAEALLHIIINKYKYDDSYNFDHQGEDEASFDEYRKSLKVLFDNLAQLDNELVLSRMKTMITTTLQQWRNSPFQDVEAAITFLYLLGEAVPASHGNHFIGDGDKPTVMTELLRLLVTCGVSTYGHMAVTLHFFETVVRYEKFFSQEPHHIPEVLVAFMDERGLHNRSPRVRSRTCYLFSRFIKCLKVHIHRYTEDIVKRVQDLLVLAPPENGFNTALLTPDDQLFLYEASAVLIVSSQFETQHKKQLLLKNLLNPVMAKFEMFLQRLPMETDKEKCRAVAECMSHAIACTSRTSKAFSNQQTMKTTGVVQVYTDALKVFLQALELPQEQTVLQSAVRQFLHRMVVCLEEEVLPFIPLAAENLLKNADTRSIQEFIPLINQVIGKFKKEIVPFLQRIFMPLVTAIFKALAIPTVENDQQAQRERQVLQRSYFQFIAAIVTNNVTEVLASQDMQSMEQVLLTIIQGAVDFPDPVAQKTCFSILRKMVEFWGGPEGVAGFVEFMYKSIVPACFLAPLKDTFDLTDAQTILALTESALCLKAVYEKRGDEFISFLHTEYLPTMNVSPQQITDYCHALKSESKVFKNYLKIFIQHAKS</sequence>